<dbReference type="Proteomes" id="UP000028045">
    <property type="component" value="Unassembled WGS sequence"/>
</dbReference>
<evidence type="ECO:0000256" key="1">
    <source>
        <dbReference type="ARBA" id="ARBA00022723"/>
    </source>
</evidence>
<dbReference type="EMBL" id="KL648733">
    <property type="protein sequence ID" value="KEY64520.1"/>
    <property type="molecule type" value="Genomic_DNA"/>
</dbReference>
<dbReference type="OrthoDB" id="416217at2759"/>
<protein>
    <recommendedName>
        <fullName evidence="9">Zn(2)-C6 fungal-type domain-containing protein</fullName>
    </recommendedName>
</protein>
<dbReference type="CDD" id="cd00067">
    <property type="entry name" value="GAL4"/>
    <property type="match status" value="1"/>
</dbReference>
<dbReference type="AlphaFoldDB" id="A0A084AGU1"/>
<gene>
    <name evidence="7" type="ORF">S7711_03587</name>
</gene>
<keyword evidence="1" id="KW-0479">Metal-binding</keyword>
<dbReference type="SUPFAM" id="SSF57701">
    <property type="entry name" value="Zn2/Cys6 DNA-binding domain"/>
    <property type="match status" value="1"/>
</dbReference>
<organism evidence="7 8">
    <name type="scientific">Stachybotrys chartarum (strain CBS 109288 / IBT 7711)</name>
    <name type="common">Toxic black mold</name>
    <name type="synonym">Stilbospora chartarum</name>
    <dbReference type="NCBI Taxonomy" id="1280523"/>
    <lineage>
        <taxon>Eukaryota</taxon>
        <taxon>Fungi</taxon>
        <taxon>Dikarya</taxon>
        <taxon>Ascomycota</taxon>
        <taxon>Pezizomycotina</taxon>
        <taxon>Sordariomycetes</taxon>
        <taxon>Hypocreomycetidae</taxon>
        <taxon>Hypocreales</taxon>
        <taxon>Stachybotryaceae</taxon>
        <taxon>Stachybotrys</taxon>
    </lineage>
</organism>
<dbReference type="GO" id="GO:0000981">
    <property type="term" value="F:DNA-binding transcription factor activity, RNA polymerase II-specific"/>
    <property type="evidence" value="ECO:0007669"/>
    <property type="project" value="InterPro"/>
</dbReference>
<dbReference type="InterPro" id="IPR001138">
    <property type="entry name" value="Zn2Cys6_DnaBD"/>
</dbReference>
<keyword evidence="6" id="KW-0539">Nucleus</keyword>
<evidence type="ECO:0000256" key="3">
    <source>
        <dbReference type="ARBA" id="ARBA00023015"/>
    </source>
</evidence>
<evidence type="ECO:0000313" key="8">
    <source>
        <dbReference type="Proteomes" id="UP000028045"/>
    </source>
</evidence>
<dbReference type="PANTHER" id="PTHR36206:SF12">
    <property type="entry name" value="ASPERCRYPTIN BIOSYNTHESIS CLUSTER-SPECIFIC TRANSCRIPTION REGULATOR ATNN-RELATED"/>
    <property type="match status" value="1"/>
</dbReference>
<dbReference type="InterPro" id="IPR036864">
    <property type="entry name" value="Zn2-C6_fun-type_DNA-bd_sf"/>
</dbReference>
<keyword evidence="4" id="KW-0238">DNA-binding</keyword>
<dbReference type="Pfam" id="PF11951">
    <property type="entry name" value="Fungal_trans_2"/>
    <property type="match status" value="1"/>
</dbReference>
<keyword evidence="3" id="KW-0805">Transcription regulation</keyword>
<name>A0A084AGU1_STACB</name>
<evidence type="ECO:0000313" key="7">
    <source>
        <dbReference type="EMBL" id="KEY64520.1"/>
    </source>
</evidence>
<dbReference type="HOGENOM" id="CLU_099129_0_0_1"/>
<accession>A0A084AGU1</accession>
<proteinExistence type="predicted"/>
<keyword evidence="2" id="KW-0862">Zinc</keyword>
<evidence type="ECO:0000256" key="6">
    <source>
        <dbReference type="ARBA" id="ARBA00023242"/>
    </source>
</evidence>
<dbReference type="GO" id="GO:0008270">
    <property type="term" value="F:zinc ion binding"/>
    <property type="evidence" value="ECO:0007669"/>
    <property type="project" value="InterPro"/>
</dbReference>
<evidence type="ECO:0000256" key="2">
    <source>
        <dbReference type="ARBA" id="ARBA00022833"/>
    </source>
</evidence>
<reference evidence="7 8" key="1">
    <citation type="journal article" date="2014" name="BMC Genomics">
        <title>Comparative genome sequencing reveals chemotype-specific gene clusters in the toxigenic black mold Stachybotrys.</title>
        <authorList>
            <person name="Semeiks J."/>
            <person name="Borek D."/>
            <person name="Otwinowski Z."/>
            <person name="Grishin N.V."/>
        </authorList>
    </citation>
    <scope>NUCLEOTIDE SEQUENCE [LARGE SCALE GENOMIC DNA]</scope>
    <source>
        <strain evidence="8">CBS 109288 / IBT 7711</strain>
    </source>
</reference>
<keyword evidence="5" id="KW-0804">Transcription</keyword>
<dbReference type="GO" id="GO:0003677">
    <property type="term" value="F:DNA binding"/>
    <property type="evidence" value="ECO:0007669"/>
    <property type="project" value="UniProtKB-KW"/>
</dbReference>
<dbReference type="InterPro" id="IPR052360">
    <property type="entry name" value="Transcr_Regulatory_Proteins"/>
</dbReference>
<sequence length="245" mass="27173">MEPNPRHRIRHKKCSESRPACHQCVSTGRKCDFDVAPPVPPIAGPHDNGIFPLPATVRASMLGLAPHMHDLCASEAGYFEYFRYVCTRDIALFFEDQTWSNLVLTKSLAEPSIYHAAMATAVLSRNHYAPSMPSLSALNALSATEYANLQYNLAIRALNTKLDSSNASAELAVIGSILFVNIEFLRGSATDFGNGSLIEVHITGGMRILRQLTALGNQYQYLRNALYQTYMQYSWNGRGGLLEWT</sequence>
<dbReference type="InterPro" id="IPR021858">
    <property type="entry name" value="Fun_TF"/>
</dbReference>
<evidence type="ECO:0000256" key="4">
    <source>
        <dbReference type="ARBA" id="ARBA00023125"/>
    </source>
</evidence>
<dbReference type="PANTHER" id="PTHR36206">
    <property type="entry name" value="ASPERCRYPTIN BIOSYNTHESIS CLUSTER-SPECIFIC TRANSCRIPTION REGULATOR ATNN-RELATED"/>
    <property type="match status" value="1"/>
</dbReference>
<evidence type="ECO:0008006" key="9">
    <source>
        <dbReference type="Google" id="ProtNLM"/>
    </source>
</evidence>
<evidence type="ECO:0000256" key="5">
    <source>
        <dbReference type="ARBA" id="ARBA00023163"/>
    </source>
</evidence>
<keyword evidence="8" id="KW-1185">Reference proteome</keyword>